<sequence length="798" mass="86351">MPDRELWGKYDPATRTIHPLVCHLLDVAHVAGELYNHRATNALRESIPCPEFMLAAALHDMGKATPHFTGQLLDGSLVPADLPFDPATHAYRGRSLTHEALGAAILLRDWGVSPSTTLLSRIINVERGGYLDPYAAESATPALVSAGPAWDEAQRSLIARTAELLSADENGLRAWRPSPIVALEAAGLIKIADWVGSYPGQFPLGRTGTDEEYAKTSAGRAATAVRRFALIGDWKPPQHRETFEDVFGFAPRPLQEAVWGLRPTGPTITVLEDATGAGKTAGAWACVLRHAEAGARGVYVAMPTHATSAAIHPSLDAFLRAAGIFDRGAMLTHRNPTLRTAPSAWLLGRHRALASPVGVGTVDTLLRAVLPTPYRMVALAGLAGRVVVFDEVHGYDPRMMLEFETLLAYLAALGCPVVVLSATLRPGQRQKIIAAYRSGLLGATVEPHEARDSYPLLTTADASGVQEIDVPSTMPPRSVQIDRADSTADVDLPDLRTAPGIIGIVCNSVRGAVTAWKSVIAADPGAPVLLLHSRLTARDRAIREKTLLAVAGKDGHETGRRQKGLIIISTQIIEESLDIDLDLLITEPCPADNLIQRLGRLHRHDRAGNRPSWATEPRVVIAEGSQYVYEQSVPHALFATRRDLADATTIEMPEQIVPLVRAAYGDRPDLADDPEYCAAVIAAEKVQEKRIQDKIARSPWSSLSAAWPTTDIVEHIETRQGTRSTMLTVVRDGTSVPSHLPVDRTDWNDGDVAEASVPVPDYMLPRLQVRDAFDADGRPDETRKLIDATSYHPTIGLA</sequence>
<evidence type="ECO:0000256" key="6">
    <source>
        <dbReference type="ARBA" id="ARBA00022801"/>
    </source>
</evidence>
<dbReference type="SUPFAM" id="SSF52540">
    <property type="entry name" value="P-loop containing nucleoside triphosphate hydrolases"/>
    <property type="match status" value="1"/>
</dbReference>
<dbReference type="SMART" id="SM00490">
    <property type="entry name" value="HELICc"/>
    <property type="match status" value="1"/>
</dbReference>
<keyword evidence="12" id="KW-1185">Reference proteome</keyword>
<evidence type="ECO:0000313" key="12">
    <source>
        <dbReference type="Proteomes" id="UP001589793"/>
    </source>
</evidence>
<dbReference type="Proteomes" id="UP001589793">
    <property type="component" value="Unassembled WGS sequence"/>
</dbReference>
<comment type="similarity">
    <text evidence="2">In the central section; belongs to the CRISPR-associated helicase Cas3 family.</text>
</comment>
<dbReference type="Pfam" id="PF00270">
    <property type="entry name" value="DEAD"/>
    <property type="match status" value="1"/>
</dbReference>
<evidence type="ECO:0000256" key="4">
    <source>
        <dbReference type="ARBA" id="ARBA00022723"/>
    </source>
</evidence>
<dbReference type="InterPro" id="IPR001650">
    <property type="entry name" value="Helicase_C-like"/>
</dbReference>
<dbReference type="InterPro" id="IPR006483">
    <property type="entry name" value="CRISPR-assoc_Cas3_HD"/>
</dbReference>
<accession>A0ABV6R8Z9</accession>
<dbReference type="SMART" id="SM00487">
    <property type="entry name" value="DEXDc"/>
    <property type="match status" value="1"/>
</dbReference>
<dbReference type="Gene3D" id="1.10.3210.30">
    <property type="match status" value="1"/>
</dbReference>
<evidence type="ECO:0000256" key="2">
    <source>
        <dbReference type="ARBA" id="ARBA00009046"/>
    </source>
</evidence>
<keyword evidence="9" id="KW-0051">Antiviral defense</keyword>
<dbReference type="SUPFAM" id="SSF109604">
    <property type="entry name" value="HD-domain/PDEase-like"/>
    <property type="match status" value="1"/>
</dbReference>
<evidence type="ECO:0000313" key="11">
    <source>
        <dbReference type="EMBL" id="MFC0673459.1"/>
    </source>
</evidence>
<keyword evidence="6" id="KW-0378">Hydrolase</keyword>
<dbReference type="InterPro" id="IPR027417">
    <property type="entry name" value="P-loop_NTPase"/>
</dbReference>
<evidence type="ECO:0000256" key="5">
    <source>
        <dbReference type="ARBA" id="ARBA00022741"/>
    </source>
</evidence>
<comment type="similarity">
    <text evidence="1">In the N-terminal section; belongs to the CRISPR-associated nuclease Cas3-HD family.</text>
</comment>
<organism evidence="11 12">
    <name type="scientific">Brachybacterium hainanense</name>
    <dbReference type="NCBI Taxonomy" id="1541174"/>
    <lineage>
        <taxon>Bacteria</taxon>
        <taxon>Bacillati</taxon>
        <taxon>Actinomycetota</taxon>
        <taxon>Actinomycetes</taxon>
        <taxon>Micrococcales</taxon>
        <taxon>Dermabacteraceae</taxon>
        <taxon>Brachybacterium</taxon>
    </lineage>
</organism>
<dbReference type="PANTHER" id="PTHR47963">
    <property type="entry name" value="DEAD-BOX ATP-DEPENDENT RNA HELICASE 47, MITOCHONDRIAL"/>
    <property type="match status" value="1"/>
</dbReference>
<evidence type="ECO:0000256" key="7">
    <source>
        <dbReference type="ARBA" id="ARBA00022806"/>
    </source>
</evidence>
<dbReference type="PROSITE" id="PS51643">
    <property type="entry name" value="HD_CAS3"/>
    <property type="match status" value="1"/>
</dbReference>
<proteinExistence type="inferred from homology"/>
<gene>
    <name evidence="11" type="primary">cas3</name>
    <name evidence="11" type="ORF">ACFFF6_05770</name>
</gene>
<dbReference type="RefSeq" id="WP_376979042.1">
    <property type="nucleotide sequence ID" value="NZ_JBHLSV010000005.1"/>
</dbReference>
<dbReference type="Pfam" id="PF18019">
    <property type="entry name" value="Cas3_HD"/>
    <property type="match status" value="1"/>
</dbReference>
<reference evidence="11 12" key="1">
    <citation type="submission" date="2024-09" db="EMBL/GenBank/DDBJ databases">
        <authorList>
            <person name="Sun Q."/>
            <person name="Mori K."/>
        </authorList>
    </citation>
    <scope>NUCLEOTIDE SEQUENCE [LARGE SCALE GENOMIC DNA]</scope>
    <source>
        <strain evidence="11 12">CICC 10874</strain>
    </source>
</reference>
<name>A0ABV6R8Z9_9MICO</name>
<dbReference type="InterPro" id="IPR050547">
    <property type="entry name" value="DEAD_box_RNA_helicases"/>
</dbReference>
<dbReference type="InterPro" id="IPR014001">
    <property type="entry name" value="Helicase_ATP-bd"/>
</dbReference>
<dbReference type="CDD" id="cd09641">
    <property type="entry name" value="Cas3''_I"/>
    <property type="match status" value="1"/>
</dbReference>
<evidence type="ECO:0000256" key="9">
    <source>
        <dbReference type="ARBA" id="ARBA00023118"/>
    </source>
</evidence>
<evidence type="ECO:0000259" key="10">
    <source>
        <dbReference type="PROSITE" id="PS51643"/>
    </source>
</evidence>
<dbReference type="InterPro" id="IPR006474">
    <property type="entry name" value="Helicase_Cas3_CRISPR-ass_core"/>
</dbReference>
<dbReference type="EMBL" id="JBHLSV010000005">
    <property type="protein sequence ID" value="MFC0673459.1"/>
    <property type="molecule type" value="Genomic_DNA"/>
</dbReference>
<evidence type="ECO:0000256" key="8">
    <source>
        <dbReference type="ARBA" id="ARBA00022840"/>
    </source>
</evidence>
<dbReference type="InterPro" id="IPR011545">
    <property type="entry name" value="DEAD/DEAH_box_helicase_dom"/>
</dbReference>
<comment type="caution">
    <text evidence="11">The sequence shown here is derived from an EMBL/GenBank/DDBJ whole genome shotgun (WGS) entry which is preliminary data.</text>
</comment>
<dbReference type="Gene3D" id="3.40.50.300">
    <property type="entry name" value="P-loop containing nucleotide triphosphate hydrolases"/>
    <property type="match status" value="2"/>
</dbReference>
<dbReference type="Pfam" id="PF22590">
    <property type="entry name" value="Cas3-like_C_2"/>
    <property type="match status" value="1"/>
</dbReference>
<keyword evidence="7" id="KW-0347">Helicase</keyword>
<dbReference type="InterPro" id="IPR038257">
    <property type="entry name" value="CRISPR-assoc_Cas3_HD_sf"/>
</dbReference>
<dbReference type="InterPro" id="IPR054712">
    <property type="entry name" value="Cas3-like_dom"/>
</dbReference>
<evidence type="ECO:0000256" key="1">
    <source>
        <dbReference type="ARBA" id="ARBA00006847"/>
    </source>
</evidence>
<keyword evidence="3" id="KW-0540">Nuclease</keyword>
<dbReference type="PANTHER" id="PTHR47963:SF9">
    <property type="entry name" value="CRISPR-ASSOCIATED ENDONUCLEASE_HELICASE CAS3"/>
    <property type="match status" value="1"/>
</dbReference>
<keyword evidence="4" id="KW-0479">Metal-binding</keyword>
<keyword evidence="5" id="KW-0547">Nucleotide-binding</keyword>
<feature type="domain" description="HD Cas3-type" evidence="10">
    <location>
        <begin position="13"/>
        <end position="195"/>
    </location>
</feature>
<evidence type="ECO:0000256" key="3">
    <source>
        <dbReference type="ARBA" id="ARBA00022722"/>
    </source>
</evidence>
<protein>
    <submittedName>
        <fullName evidence="11">CRISPR-associated helicase Cas3</fullName>
    </submittedName>
</protein>
<keyword evidence="8" id="KW-0067">ATP-binding</keyword>
<dbReference type="NCBIfam" id="TIGR01587">
    <property type="entry name" value="cas3_core"/>
    <property type="match status" value="1"/>
</dbReference>